<feature type="region of interest" description="Disordered" evidence="5">
    <location>
        <begin position="452"/>
        <end position="477"/>
    </location>
</feature>
<dbReference type="Pfam" id="PF00171">
    <property type="entry name" value="Aldedh"/>
    <property type="match status" value="1"/>
</dbReference>
<dbReference type="InterPro" id="IPR016163">
    <property type="entry name" value="Ald_DH_C"/>
</dbReference>
<dbReference type="Gene3D" id="3.40.309.10">
    <property type="entry name" value="Aldehyde Dehydrogenase, Chain A, domain 2"/>
    <property type="match status" value="1"/>
</dbReference>
<dbReference type="InterPro" id="IPR016161">
    <property type="entry name" value="Ald_DH/histidinol_DH"/>
</dbReference>
<reference evidence="7" key="1">
    <citation type="journal article" date="2023" name="IMA Fungus">
        <title>Comparative genomic study of the Penicillium genus elucidates a diverse pangenome and 15 lateral gene transfer events.</title>
        <authorList>
            <person name="Petersen C."/>
            <person name="Sorensen T."/>
            <person name="Nielsen M.R."/>
            <person name="Sondergaard T.E."/>
            <person name="Sorensen J.L."/>
            <person name="Fitzpatrick D.A."/>
            <person name="Frisvad J.C."/>
            <person name="Nielsen K.L."/>
        </authorList>
    </citation>
    <scope>NUCLEOTIDE SEQUENCE</scope>
    <source>
        <strain evidence="7">IBT 17514</strain>
    </source>
</reference>
<accession>A0AAD6HFW6</accession>
<evidence type="ECO:0000256" key="4">
    <source>
        <dbReference type="ARBA" id="ARBA00049194"/>
    </source>
</evidence>
<dbReference type="EC" id="1.2.1.3" evidence="3"/>
<comment type="caution">
    <text evidence="7">The sequence shown here is derived from an EMBL/GenBank/DDBJ whole genome shotgun (WGS) entry which is preliminary data.</text>
</comment>
<dbReference type="PANTHER" id="PTHR11699">
    <property type="entry name" value="ALDEHYDE DEHYDROGENASE-RELATED"/>
    <property type="match status" value="1"/>
</dbReference>
<evidence type="ECO:0000256" key="5">
    <source>
        <dbReference type="SAM" id="MobiDB-lite"/>
    </source>
</evidence>
<protein>
    <recommendedName>
        <fullName evidence="3">aldehyde dehydrogenase (NAD(+))</fullName>
        <ecNumber evidence="3">1.2.1.3</ecNumber>
    </recommendedName>
</protein>
<comment type="catalytic activity">
    <reaction evidence="4">
        <text>an aldehyde + NAD(+) + H2O = a carboxylate + NADH + 2 H(+)</text>
        <dbReference type="Rhea" id="RHEA:16185"/>
        <dbReference type="ChEBI" id="CHEBI:15377"/>
        <dbReference type="ChEBI" id="CHEBI:15378"/>
        <dbReference type="ChEBI" id="CHEBI:17478"/>
        <dbReference type="ChEBI" id="CHEBI:29067"/>
        <dbReference type="ChEBI" id="CHEBI:57540"/>
        <dbReference type="ChEBI" id="CHEBI:57945"/>
        <dbReference type="EC" id="1.2.1.3"/>
    </reaction>
</comment>
<dbReference type="Proteomes" id="UP001215712">
    <property type="component" value="Unassembled WGS sequence"/>
</dbReference>
<dbReference type="FunFam" id="3.40.605.10:FF:000007">
    <property type="entry name" value="NAD/NADP-dependent betaine aldehyde dehydrogenase"/>
    <property type="match status" value="1"/>
</dbReference>
<dbReference type="InterPro" id="IPR015590">
    <property type="entry name" value="Aldehyde_DH_dom"/>
</dbReference>
<dbReference type="GO" id="GO:0004029">
    <property type="term" value="F:aldehyde dehydrogenase (NAD+) activity"/>
    <property type="evidence" value="ECO:0007669"/>
    <property type="project" value="UniProtKB-EC"/>
</dbReference>
<evidence type="ECO:0000256" key="3">
    <source>
        <dbReference type="ARBA" id="ARBA00024226"/>
    </source>
</evidence>
<keyword evidence="8" id="KW-1185">Reference proteome</keyword>
<comment type="similarity">
    <text evidence="1">Belongs to the aldehyde dehydrogenase family.</text>
</comment>
<evidence type="ECO:0000313" key="8">
    <source>
        <dbReference type="Proteomes" id="UP001215712"/>
    </source>
</evidence>
<dbReference type="Gene3D" id="3.40.605.10">
    <property type="entry name" value="Aldehyde Dehydrogenase, Chain A, domain 1"/>
    <property type="match status" value="1"/>
</dbReference>
<sequence>MTSNHSISVPSYPPLLTTRWSCKNTSQIFAVNNLATGEIITTVQAGDRNSVHEAVLSAHKAFETDWRWRSPAERSALLFACAAALESHKEELAALLCHENGKPYLDALSGDVSFVIGVFRYFASLVDKLPSTHMDMGTTVASVYHEPYEVCAGIVPFNWPLIHAGGKTAPAIAAGNTIILKPAEQAPLTLLRIVDIINEVLPPDVVQVVPGLGPEVPQALVAHPLVKMVSFTGSSPVGAQVSAAAGKAVKPVVLELGEKNAFVVFDDADIERALRASISGAFFNKGEAGTATSRFLVQRSRFGQAVSRLRCGNGMDASTHVGPQVSKTHQERILSYITIAQTDPVVRVIAQGTLPSDPSCQDGYFVPPTLIADVPRKHVLAVEEIFGPVATVTPFDTETEAIDIVNSSKYGLTTCVVSRDHEKCLRFARRVDVGIVFINSYTRSVLGTPFGGTKDSGNGREHCRDTPSMGQTEGRQGAVGDGRIARMEGHAGCI</sequence>
<feature type="domain" description="Aldehyde dehydrogenase" evidence="6">
    <location>
        <begin position="24"/>
        <end position="464"/>
    </location>
</feature>
<proteinExistence type="inferred from homology"/>
<dbReference type="AlphaFoldDB" id="A0AAD6HFW6"/>
<dbReference type="InterPro" id="IPR016162">
    <property type="entry name" value="Ald_DH_N"/>
</dbReference>
<evidence type="ECO:0000256" key="1">
    <source>
        <dbReference type="ARBA" id="ARBA00009986"/>
    </source>
</evidence>
<dbReference type="EMBL" id="JAQJAN010000013">
    <property type="protein sequence ID" value="KAJ5712434.1"/>
    <property type="molecule type" value="Genomic_DNA"/>
</dbReference>
<evidence type="ECO:0000259" key="6">
    <source>
        <dbReference type="Pfam" id="PF00171"/>
    </source>
</evidence>
<dbReference type="SUPFAM" id="SSF53720">
    <property type="entry name" value="ALDH-like"/>
    <property type="match status" value="1"/>
</dbReference>
<name>A0AAD6HFW6_9EURO</name>
<dbReference type="CDD" id="cd07078">
    <property type="entry name" value="ALDH"/>
    <property type="match status" value="1"/>
</dbReference>
<evidence type="ECO:0000256" key="2">
    <source>
        <dbReference type="ARBA" id="ARBA00023002"/>
    </source>
</evidence>
<evidence type="ECO:0000313" key="7">
    <source>
        <dbReference type="EMBL" id="KAJ5712434.1"/>
    </source>
</evidence>
<keyword evidence="2" id="KW-0560">Oxidoreductase</keyword>
<organism evidence="7 8">
    <name type="scientific">Penicillium malachiteum</name>
    <dbReference type="NCBI Taxonomy" id="1324776"/>
    <lineage>
        <taxon>Eukaryota</taxon>
        <taxon>Fungi</taxon>
        <taxon>Dikarya</taxon>
        <taxon>Ascomycota</taxon>
        <taxon>Pezizomycotina</taxon>
        <taxon>Eurotiomycetes</taxon>
        <taxon>Eurotiomycetidae</taxon>
        <taxon>Eurotiales</taxon>
        <taxon>Aspergillaceae</taxon>
        <taxon>Penicillium</taxon>
    </lineage>
</organism>
<gene>
    <name evidence="7" type="ORF">N7493_008902</name>
</gene>
<reference evidence="7" key="2">
    <citation type="submission" date="2023-01" db="EMBL/GenBank/DDBJ databases">
        <authorList>
            <person name="Petersen C."/>
        </authorList>
    </citation>
    <scope>NUCLEOTIDE SEQUENCE</scope>
    <source>
        <strain evidence="7">IBT 17514</strain>
    </source>
</reference>